<proteinExistence type="inferred from homology"/>
<dbReference type="EMBL" id="CP000879">
    <property type="protein sequence ID" value="ABX32221.1"/>
    <property type="molecule type" value="Genomic_DNA"/>
</dbReference>
<dbReference type="PANTHER" id="PTHR43273:SF3">
    <property type="entry name" value="ANAEROBIC SULFATASE-MATURATING ENZYME HOMOLOG ASLB-RELATED"/>
    <property type="match status" value="1"/>
</dbReference>
<gene>
    <name evidence="8" type="ordered locus">Pmob_1520</name>
</gene>
<reference evidence="8" key="1">
    <citation type="submission" date="2007-11" db="EMBL/GenBank/DDBJ databases">
        <title>Complete sequence of Petroga mobilis SJ95.</title>
        <authorList>
            <consortium name="US DOE Joint Genome Institute"/>
            <person name="Copeland A."/>
            <person name="Lucas S."/>
            <person name="Lapidus A."/>
            <person name="Barry K."/>
            <person name="Glavina del Rio T."/>
            <person name="Dalin E."/>
            <person name="Tice H."/>
            <person name="Pitluck S."/>
            <person name="Meincke L."/>
            <person name="Brettin T."/>
            <person name="Bruce D."/>
            <person name="Detter J.C."/>
            <person name="Han C."/>
            <person name="Kuske C.R."/>
            <person name="Schmutz J."/>
            <person name="Larimer F."/>
            <person name="Land M."/>
            <person name="Hauser L."/>
            <person name="Kyrpides N."/>
            <person name="Mikhailova N."/>
            <person name="Noll K."/>
            <person name="Richardson P."/>
        </authorList>
    </citation>
    <scope>NUCLEOTIDE SEQUENCE [LARGE SCALE GENOMIC DNA]</scope>
    <source>
        <strain evidence="8">SJ95</strain>
    </source>
</reference>
<dbReference type="InterPro" id="IPR058240">
    <property type="entry name" value="rSAM_sf"/>
</dbReference>
<dbReference type="RefSeq" id="WP_012209319.1">
    <property type="nucleotide sequence ID" value="NC_010003.1"/>
</dbReference>
<evidence type="ECO:0000256" key="1">
    <source>
        <dbReference type="ARBA" id="ARBA00001966"/>
    </source>
</evidence>
<evidence type="ECO:0000313" key="8">
    <source>
        <dbReference type="EMBL" id="ABX32221.1"/>
    </source>
</evidence>
<dbReference type="SFLD" id="SFLDG01386">
    <property type="entry name" value="main_SPASM_domain-containing"/>
    <property type="match status" value="1"/>
</dbReference>
<keyword evidence="9" id="KW-1185">Reference proteome</keyword>
<dbReference type="eggNOG" id="COG0641">
    <property type="taxonomic scope" value="Bacteria"/>
</dbReference>
<comment type="cofactor">
    <cofactor evidence="1">
        <name>[4Fe-4S] cluster</name>
        <dbReference type="ChEBI" id="CHEBI:49883"/>
    </cofactor>
</comment>
<dbReference type="GO" id="GO:0046872">
    <property type="term" value="F:metal ion binding"/>
    <property type="evidence" value="ECO:0007669"/>
    <property type="project" value="UniProtKB-KW"/>
</dbReference>
<evidence type="ECO:0000256" key="5">
    <source>
        <dbReference type="ARBA" id="ARBA00023014"/>
    </source>
</evidence>
<name>A9BIQ8_PETMO</name>
<accession>A9BIQ8</accession>
<dbReference type="InterPro" id="IPR023885">
    <property type="entry name" value="4Fe4S-binding_SPASM_dom"/>
</dbReference>
<organism evidence="8 9">
    <name type="scientific">Petrotoga mobilis (strain DSM 10674 / SJ95)</name>
    <dbReference type="NCBI Taxonomy" id="403833"/>
    <lineage>
        <taxon>Bacteria</taxon>
        <taxon>Thermotogati</taxon>
        <taxon>Thermotogota</taxon>
        <taxon>Thermotogae</taxon>
        <taxon>Petrotogales</taxon>
        <taxon>Petrotogaceae</taxon>
        <taxon>Petrotoga</taxon>
    </lineage>
</organism>
<dbReference type="KEGG" id="pmo:Pmob_1520"/>
<keyword evidence="2" id="KW-0949">S-adenosyl-L-methionine</keyword>
<dbReference type="Pfam" id="PF04055">
    <property type="entry name" value="Radical_SAM"/>
    <property type="match status" value="1"/>
</dbReference>
<dbReference type="SFLD" id="SFLDG01384">
    <property type="entry name" value="thioether_bond_formation_requi"/>
    <property type="match status" value="1"/>
</dbReference>
<dbReference type="OrthoDB" id="9763993at2"/>
<evidence type="ECO:0000256" key="2">
    <source>
        <dbReference type="ARBA" id="ARBA00022691"/>
    </source>
</evidence>
<dbReference type="CDD" id="cd01335">
    <property type="entry name" value="Radical_SAM"/>
    <property type="match status" value="1"/>
</dbReference>
<dbReference type="InterPro" id="IPR007197">
    <property type="entry name" value="rSAM"/>
</dbReference>
<feature type="domain" description="Radical SAM core" evidence="7">
    <location>
        <begin position="1"/>
        <end position="225"/>
    </location>
</feature>
<dbReference type="InterPro" id="IPR023867">
    <property type="entry name" value="Sulphatase_maturase_rSAM"/>
</dbReference>
<dbReference type="NCBIfam" id="TIGR04085">
    <property type="entry name" value="rSAM_more_4Fe4S"/>
    <property type="match status" value="1"/>
</dbReference>
<comment type="similarity">
    <text evidence="6">Belongs to the radical SAM superfamily. Anaerobic sulfatase-maturating enzyme family.</text>
</comment>
<evidence type="ECO:0000259" key="7">
    <source>
        <dbReference type="PROSITE" id="PS51918"/>
    </source>
</evidence>
<keyword evidence="5" id="KW-0411">Iron-sulfur</keyword>
<keyword evidence="3" id="KW-0479">Metal-binding</keyword>
<protein>
    <submittedName>
        <fullName evidence="8">Radical SAM domain protein</fullName>
    </submittedName>
</protein>
<dbReference type="SUPFAM" id="SSF102114">
    <property type="entry name" value="Radical SAM enzymes"/>
    <property type="match status" value="1"/>
</dbReference>
<dbReference type="GO" id="GO:0051536">
    <property type="term" value="F:iron-sulfur cluster binding"/>
    <property type="evidence" value="ECO:0007669"/>
    <property type="project" value="UniProtKB-KW"/>
</dbReference>
<dbReference type="InterPro" id="IPR013785">
    <property type="entry name" value="Aldolase_TIM"/>
</dbReference>
<evidence type="ECO:0000256" key="6">
    <source>
        <dbReference type="ARBA" id="ARBA00023601"/>
    </source>
</evidence>
<dbReference type="STRING" id="403833.Pmob_1520"/>
<dbReference type="Proteomes" id="UP000000789">
    <property type="component" value="Chromosome"/>
</dbReference>
<dbReference type="Pfam" id="PF13186">
    <property type="entry name" value="SPASM"/>
    <property type="match status" value="1"/>
</dbReference>
<keyword evidence="4" id="KW-0408">Iron</keyword>
<dbReference type="GO" id="GO:0016491">
    <property type="term" value="F:oxidoreductase activity"/>
    <property type="evidence" value="ECO:0007669"/>
    <property type="project" value="InterPro"/>
</dbReference>
<dbReference type="AlphaFoldDB" id="A9BIQ8"/>
<dbReference type="SFLD" id="SFLDG01067">
    <property type="entry name" value="SPASM/twitch_domain_containing"/>
    <property type="match status" value="1"/>
</dbReference>
<dbReference type="PROSITE" id="PS51918">
    <property type="entry name" value="RADICAL_SAM"/>
    <property type="match status" value="1"/>
</dbReference>
<evidence type="ECO:0000256" key="4">
    <source>
        <dbReference type="ARBA" id="ARBA00023004"/>
    </source>
</evidence>
<evidence type="ECO:0000313" key="9">
    <source>
        <dbReference type="Proteomes" id="UP000000789"/>
    </source>
</evidence>
<sequence>MLFSIWLTNNCNLKCSYCYIGEKNGEEMKDETKEKIVDFISLKSEIEKRKKSERKHINIVYFGGEPLLRFDLITFFTKEIKKKIKGIPIFFHMTTNGTLLTKEIINYFKENQLPVTLSVDGIPEVHDYYRKFKNGKGSWATIEKRVGTLLKELPDSYARLTFTSQTVPYLRKSVRFLVDLGFKNIKPIPDFFDPQWTEENFKILEEQSFQILEDYLNKYNNKGIEITFLKHKYEIKNYGICDGGVNQFYILPNGDIYPCNYVAKRKKFCLGNVSEPMNLKTPLYLNAEPVRELCQGCVYFNFCESKRCTYLNYAMTGKMDKPNGFFCAYEKLIFKIANVLKRRESDEYTFK</sequence>
<evidence type="ECO:0000256" key="3">
    <source>
        <dbReference type="ARBA" id="ARBA00022723"/>
    </source>
</evidence>
<dbReference type="Gene3D" id="3.20.20.70">
    <property type="entry name" value="Aldolase class I"/>
    <property type="match status" value="1"/>
</dbReference>
<dbReference type="SFLD" id="SFLDS00029">
    <property type="entry name" value="Radical_SAM"/>
    <property type="match status" value="1"/>
</dbReference>
<dbReference type="HOGENOM" id="CLU_009273_3_0_0"/>
<dbReference type="PANTHER" id="PTHR43273">
    <property type="entry name" value="ANAEROBIC SULFATASE-MATURATING ENZYME HOMOLOG ASLB-RELATED"/>
    <property type="match status" value="1"/>
</dbReference>